<dbReference type="Proteomes" id="UP000001396">
    <property type="component" value="Unassembled WGS sequence"/>
</dbReference>
<dbReference type="InParanoid" id="D3B0Q2"/>
<protein>
    <submittedName>
        <fullName evidence="1">Uncharacterized protein</fullName>
    </submittedName>
</protein>
<evidence type="ECO:0000313" key="2">
    <source>
        <dbReference type="Proteomes" id="UP000001396"/>
    </source>
</evidence>
<gene>
    <name evidence="1" type="ORF">PPL_01869</name>
</gene>
<name>D3B0Q2_HETP5</name>
<reference evidence="1 2" key="1">
    <citation type="journal article" date="2011" name="Genome Res.">
        <title>Phylogeny-wide analysis of social amoeba genomes highlights ancient origins for complex intercellular communication.</title>
        <authorList>
            <person name="Heidel A.J."/>
            <person name="Lawal H.M."/>
            <person name="Felder M."/>
            <person name="Schilde C."/>
            <person name="Helps N.R."/>
            <person name="Tunggal B."/>
            <person name="Rivero F."/>
            <person name="John U."/>
            <person name="Schleicher M."/>
            <person name="Eichinger L."/>
            <person name="Platzer M."/>
            <person name="Noegel A.A."/>
            <person name="Schaap P."/>
            <person name="Gloeckner G."/>
        </authorList>
    </citation>
    <scope>NUCLEOTIDE SEQUENCE [LARGE SCALE GENOMIC DNA]</scope>
    <source>
        <strain evidence="2">ATCC 26659 / Pp 5 / PN500</strain>
    </source>
</reference>
<proteinExistence type="predicted"/>
<dbReference type="EMBL" id="ADBJ01000008">
    <property type="protein sequence ID" value="EFA84876.1"/>
    <property type="molecule type" value="Genomic_DNA"/>
</dbReference>
<dbReference type="AlphaFoldDB" id="D3B0Q2"/>
<sequence length="144" mass="17262">MDFFYPIPSKIIKISLKDLKDNINNFGTYQFEKQNSYFIDTKIYFVLFHIKVTESIRTPSIDTAYLKEIYSDETLWKDEVVTINECLHNCLARYTLQDMCVNKLKNKDLQRYCYNLIDMAEAQGSFLCQYFCKRDYFTVKEPIF</sequence>
<keyword evidence="2" id="KW-1185">Reference proteome</keyword>
<dbReference type="GeneID" id="31357396"/>
<organism evidence="1 2">
    <name type="scientific">Heterostelium pallidum (strain ATCC 26659 / Pp 5 / PN500)</name>
    <name type="common">Cellular slime mold</name>
    <name type="synonym">Polysphondylium pallidum</name>
    <dbReference type="NCBI Taxonomy" id="670386"/>
    <lineage>
        <taxon>Eukaryota</taxon>
        <taxon>Amoebozoa</taxon>
        <taxon>Evosea</taxon>
        <taxon>Eumycetozoa</taxon>
        <taxon>Dictyostelia</taxon>
        <taxon>Acytosteliales</taxon>
        <taxon>Acytosteliaceae</taxon>
        <taxon>Heterostelium</taxon>
    </lineage>
</organism>
<accession>D3B0Q2</accession>
<dbReference type="RefSeq" id="XP_020436987.1">
    <property type="nucleotide sequence ID" value="XM_020572870.1"/>
</dbReference>
<evidence type="ECO:0000313" key="1">
    <source>
        <dbReference type="EMBL" id="EFA84876.1"/>
    </source>
</evidence>
<comment type="caution">
    <text evidence="1">The sequence shown here is derived from an EMBL/GenBank/DDBJ whole genome shotgun (WGS) entry which is preliminary data.</text>
</comment>